<dbReference type="PANTHER" id="PTHR11929">
    <property type="entry name" value="ALPHA- 1,3 -FUCOSYLTRANSFERASE"/>
    <property type="match status" value="1"/>
</dbReference>
<evidence type="ECO:0000256" key="5">
    <source>
        <dbReference type="ARBA" id="ARBA00022679"/>
    </source>
</evidence>
<evidence type="ECO:0000256" key="1">
    <source>
        <dbReference type="ARBA" id="ARBA00004167"/>
    </source>
</evidence>
<dbReference type="InterPro" id="IPR055270">
    <property type="entry name" value="Glyco_tran_10_C"/>
</dbReference>
<keyword evidence="9 11" id="KW-0472">Membrane</keyword>
<keyword evidence="10" id="KW-0325">Glycoprotein</keyword>
<keyword evidence="7" id="KW-0735">Signal-anchor</keyword>
<dbReference type="GO" id="GO:0046920">
    <property type="term" value="F:alpha-(1-&gt;3)-fucosyltransferase activity"/>
    <property type="evidence" value="ECO:0007669"/>
    <property type="project" value="TreeGrafter"/>
</dbReference>
<dbReference type="UniPathway" id="UPA00378"/>
<dbReference type="Pfam" id="PF00852">
    <property type="entry name" value="Glyco_transf_10"/>
    <property type="match status" value="1"/>
</dbReference>
<feature type="domain" description="Fucosyltransferase C-terminal" evidence="12">
    <location>
        <begin position="283"/>
        <end position="435"/>
    </location>
</feature>
<gene>
    <name evidence="14" type="ORF">GSOID_T00001306001</name>
</gene>
<dbReference type="AlphaFoldDB" id="E4X4H9"/>
<evidence type="ECO:0000256" key="7">
    <source>
        <dbReference type="ARBA" id="ARBA00022968"/>
    </source>
</evidence>
<accession>E4X4H9</accession>
<dbReference type="Pfam" id="PF17039">
    <property type="entry name" value="Glyco_tran_10_N"/>
    <property type="match status" value="1"/>
</dbReference>
<evidence type="ECO:0000256" key="8">
    <source>
        <dbReference type="ARBA" id="ARBA00022989"/>
    </source>
</evidence>
<keyword evidence="4 11" id="KW-0328">Glycosyltransferase</keyword>
<feature type="domain" description="Fucosyltransferase N-terminal" evidence="13">
    <location>
        <begin position="121"/>
        <end position="242"/>
    </location>
</feature>
<keyword evidence="15" id="KW-1185">Reference proteome</keyword>
<evidence type="ECO:0000256" key="6">
    <source>
        <dbReference type="ARBA" id="ARBA00022692"/>
    </source>
</evidence>
<evidence type="ECO:0000256" key="11">
    <source>
        <dbReference type="RuleBase" id="RU003832"/>
    </source>
</evidence>
<evidence type="ECO:0000256" key="2">
    <source>
        <dbReference type="ARBA" id="ARBA00004922"/>
    </source>
</evidence>
<keyword evidence="8 11" id="KW-1133">Transmembrane helix</keyword>
<dbReference type="InterPro" id="IPR038577">
    <property type="entry name" value="GT10-like_C_sf"/>
</dbReference>
<evidence type="ECO:0000313" key="14">
    <source>
        <dbReference type="EMBL" id="CBY23969.1"/>
    </source>
</evidence>
<dbReference type="EC" id="2.4.1.-" evidence="11"/>
<comment type="subcellular location">
    <subcellularLocation>
        <location evidence="11">Golgi apparatus</location>
        <location evidence="11">Golgi stack membrane</location>
        <topology evidence="11">Single-pass type II membrane protein</topology>
    </subcellularLocation>
    <subcellularLocation>
        <location evidence="1">Membrane</location>
        <topology evidence="1">Single-pass membrane protein</topology>
    </subcellularLocation>
</comment>
<dbReference type="SUPFAM" id="SSF53756">
    <property type="entry name" value="UDP-Glycosyltransferase/glycogen phosphorylase"/>
    <property type="match status" value="1"/>
</dbReference>
<evidence type="ECO:0000256" key="3">
    <source>
        <dbReference type="ARBA" id="ARBA00008919"/>
    </source>
</evidence>
<sequence length="453" mass="53031">MSRRNSSTITLAISVFCAFIFVHLLFDFNHAFFGKSSQKEADKTTHYFIDIKSEKVSIIDAKSAKQAADNVQKVQERAYSIAKMEEYHKKFITKLTDADKKGWMKRMWQTKHLESHENREEVNILWWLTNGKTRESRNFDEFKDKCGPCNLVSDHKYEKSVDAIIVQNTVLNKYFYEKNVQIERINFPDMKKRNLSQIWVFENKESGIKGSDEPRQILEEVDAAFNATMSYRTDSDVTRHFGDAESIISQIRFDSEGKLKMSDEQYAKELIENKFKYGSEYNTAWYVSNCNFTSGAEKRYEFGKEMIEKGLKLYSEGACFGHVTERQFNQGGSVEFPTGKVKFYLAFENAYHCDDYISEKFWRNSFMNEAIPIMFGPHPDDVKRVAPPNSFIHAEDFDSVKDLLDYMDYLDGNDTAYLEYHKWKNIYPTGQLNQHSKCLQHLGTVNRYFLPIF</sequence>
<proteinExistence type="inferred from homology"/>
<reference evidence="14" key="1">
    <citation type="journal article" date="2010" name="Science">
        <title>Plasticity of animal genome architecture unmasked by rapid evolution of a pelagic tunicate.</title>
        <authorList>
            <person name="Denoeud F."/>
            <person name="Henriet S."/>
            <person name="Mungpakdee S."/>
            <person name="Aury J.M."/>
            <person name="Da Silva C."/>
            <person name="Brinkmann H."/>
            <person name="Mikhaleva J."/>
            <person name="Olsen L.C."/>
            <person name="Jubin C."/>
            <person name="Canestro C."/>
            <person name="Bouquet J.M."/>
            <person name="Danks G."/>
            <person name="Poulain J."/>
            <person name="Campsteijn C."/>
            <person name="Adamski M."/>
            <person name="Cross I."/>
            <person name="Yadetie F."/>
            <person name="Muffato M."/>
            <person name="Louis A."/>
            <person name="Butcher S."/>
            <person name="Tsagkogeorga G."/>
            <person name="Konrad A."/>
            <person name="Singh S."/>
            <person name="Jensen M.F."/>
            <person name="Cong E.H."/>
            <person name="Eikeseth-Otteraa H."/>
            <person name="Noel B."/>
            <person name="Anthouard V."/>
            <person name="Porcel B.M."/>
            <person name="Kachouri-Lafond R."/>
            <person name="Nishino A."/>
            <person name="Ugolini M."/>
            <person name="Chourrout P."/>
            <person name="Nishida H."/>
            <person name="Aasland R."/>
            <person name="Huzurbazar S."/>
            <person name="Westhof E."/>
            <person name="Delsuc F."/>
            <person name="Lehrach H."/>
            <person name="Reinhardt R."/>
            <person name="Weissenbach J."/>
            <person name="Roy S.W."/>
            <person name="Artiguenave F."/>
            <person name="Postlethwait J.H."/>
            <person name="Manak J.R."/>
            <person name="Thompson E.M."/>
            <person name="Jaillon O."/>
            <person name="Du Pasquier L."/>
            <person name="Boudinot P."/>
            <person name="Liberles D.A."/>
            <person name="Volff J.N."/>
            <person name="Philippe H."/>
            <person name="Lenhard B."/>
            <person name="Roest Crollius H."/>
            <person name="Wincker P."/>
            <person name="Chourrout D."/>
        </authorList>
    </citation>
    <scope>NUCLEOTIDE SEQUENCE [LARGE SCALE GENOMIC DNA]</scope>
</reference>
<evidence type="ECO:0000259" key="13">
    <source>
        <dbReference type="Pfam" id="PF17039"/>
    </source>
</evidence>
<dbReference type="InterPro" id="IPR031481">
    <property type="entry name" value="Glyco_tran_10_N"/>
</dbReference>
<evidence type="ECO:0000256" key="4">
    <source>
        <dbReference type="ARBA" id="ARBA00022676"/>
    </source>
</evidence>
<dbReference type="EMBL" id="FN653024">
    <property type="protein sequence ID" value="CBY23969.1"/>
    <property type="molecule type" value="Genomic_DNA"/>
</dbReference>
<comment type="similarity">
    <text evidence="3 11">Belongs to the glycosyltransferase 10 family.</text>
</comment>
<dbReference type="InParanoid" id="E4X4H9"/>
<dbReference type="Proteomes" id="UP000001307">
    <property type="component" value="Unassembled WGS sequence"/>
</dbReference>
<keyword evidence="6 11" id="KW-0812">Transmembrane</keyword>
<dbReference type="OrthoDB" id="427096at2759"/>
<evidence type="ECO:0000256" key="10">
    <source>
        <dbReference type="ARBA" id="ARBA00023180"/>
    </source>
</evidence>
<comment type="pathway">
    <text evidence="2">Protein modification; protein glycosylation.</text>
</comment>
<dbReference type="GO" id="GO:0032580">
    <property type="term" value="C:Golgi cisterna membrane"/>
    <property type="evidence" value="ECO:0007669"/>
    <property type="project" value="UniProtKB-SubCell"/>
</dbReference>
<dbReference type="Gene3D" id="3.40.50.11660">
    <property type="entry name" value="Glycosyl transferase family 10, C-terminal domain"/>
    <property type="match status" value="1"/>
</dbReference>
<protein>
    <recommendedName>
        <fullName evidence="11">Fucosyltransferase</fullName>
        <ecNumber evidence="11">2.4.1.-</ecNumber>
    </recommendedName>
</protein>
<evidence type="ECO:0000259" key="12">
    <source>
        <dbReference type="Pfam" id="PF00852"/>
    </source>
</evidence>
<evidence type="ECO:0000313" key="15">
    <source>
        <dbReference type="Proteomes" id="UP000001307"/>
    </source>
</evidence>
<dbReference type="InterPro" id="IPR001503">
    <property type="entry name" value="Glyco_trans_10"/>
</dbReference>
<evidence type="ECO:0000256" key="9">
    <source>
        <dbReference type="ARBA" id="ARBA00023136"/>
    </source>
</evidence>
<keyword evidence="11" id="KW-0333">Golgi apparatus</keyword>
<dbReference type="PANTHER" id="PTHR11929:SF145">
    <property type="entry name" value="ALPHA-(1,3)-FUCOSYLTRANSFERASE FUT-1"/>
    <property type="match status" value="1"/>
</dbReference>
<feature type="transmembrane region" description="Helical" evidence="11">
    <location>
        <begin position="7"/>
        <end position="26"/>
    </location>
</feature>
<keyword evidence="5 11" id="KW-0808">Transferase</keyword>
<name>E4X4H9_OIKDI</name>
<organism evidence="14">
    <name type="scientific">Oikopleura dioica</name>
    <name type="common">Tunicate</name>
    <dbReference type="NCBI Taxonomy" id="34765"/>
    <lineage>
        <taxon>Eukaryota</taxon>
        <taxon>Metazoa</taxon>
        <taxon>Chordata</taxon>
        <taxon>Tunicata</taxon>
        <taxon>Appendicularia</taxon>
        <taxon>Copelata</taxon>
        <taxon>Oikopleuridae</taxon>
        <taxon>Oikopleura</taxon>
    </lineage>
</organism>